<feature type="chain" id="PRO_5018812736" description="Carboxylic ester hydrolase" evidence="3">
    <location>
        <begin position="20"/>
        <end position="550"/>
    </location>
</feature>
<dbReference type="InterPro" id="IPR019826">
    <property type="entry name" value="Carboxylesterase_B_AS"/>
</dbReference>
<dbReference type="RefSeq" id="WP_120257056.1">
    <property type="nucleotide sequence ID" value="NZ_RAPY01000001.1"/>
</dbReference>
<dbReference type="Pfam" id="PF00135">
    <property type="entry name" value="COesterase"/>
    <property type="match status" value="1"/>
</dbReference>
<protein>
    <recommendedName>
        <fullName evidence="3">Carboxylic ester hydrolase</fullName>
        <ecNumber evidence="3">3.1.1.-</ecNumber>
    </recommendedName>
</protein>
<dbReference type="SUPFAM" id="SSF53474">
    <property type="entry name" value="alpha/beta-Hydrolases"/>
    <property type="match status" value="1"/>
</dbReference>
<proteinExistence type="inferred from homology"/>
<name>A0A420BEX6_SPHD1</name>
<gene>
    <name evidence="5" type="ORF">DFQ12_0076</name>
</gene>
<dbReference type="InterPro" id="IPR002018">
    <property type="entry name" value="CarbesteraseB"/>
</dbReference>
<organism evidence="5 6">
    <name type="scientific">Sphingobacterium detergens</name>
    <dbReference type="NCBI Taxonomy" id="1145106"/>
    <lineage>
        <taxon>Bacteria</taxon>
        <taxon>Pseudomonadati</taxon>
        <taxon>Bacteroidota</taxon>
        <taxon>Sphingobacteriia</taxon>
        <taxon>Sphingobacteriales</taxon>
        <taxon>Sphingobacteriaceae</taxon>
        <taxon>Sphingobacterium</taxon>
    </lineage>
</organism>
<dbReference type="EC" id="3.1.1.-" evidence="3"/>
<evidence type="ECO:0000256" key="1">
    <source>
        <dbReference type="ARBA" id="ARBA00005964"/>
    </source>
</evidence>
<dbReference type="InterPro" id="IPR050309">
    <property type="entry name" value="Type-B_Carboxylest/Lipase"/>
</dbReference>
<evidence type="ECO:0000313" key="5">
    <source>
        <dbReference type="EMBL" id="RKE55246.1"/>
    </source>
</evidence>
<comment type="caution">
    <text evidence="5">The sequence shown here is derived from an EMBL/GenBank/DDBJ whole genome shotgun (WGS) entry which is preliminary data.</text>
</comment>
<sequence length="550" mass="60669">MIKTFFTVTAFLIISFVFAQQPQVKVEEGIMEGITLSSGVQAFRGIPFAKPPVGNLRWKEPQPADHWTGVRKVDRFGNSPMQKPIYGDMRFRSPGISEDCLYLNIWRPKAGGSGKLPVLVYFYGGGFNAGDGSENRYDGESFAKAGIIVVTVNYRLGIFGFFAHPELTQESQKNASGNYGLLDQYAALKWVKKNIAAFGGNPDEVTIGGESAGSMSVSAQMSSPLSKGLFKRAIGQSGSVFNLRYGTISLGEQEQRGVTFAAKVNAGNLSQLRKIPAAELLDWASEPGAFMTRLIIDGYFLPKSPLEIFEAGEQSKVPLLAGWTSTEAPYLAFTGKSYPSPDNYERLVREQFGTGADEVLKLYPGKTESEVLKSATGLASDNFIVYSTWKWLDLQRKNSGQPVYVYIFSKARPPMKAAYSNVETGLAGGINKKSANTDKENLPPVLPGASHASDIEYLLGNLKSNDVFDWTKDDYKTSLLGQRYFINFIKTGNPNGRDLAVWPKTTATDKFMNILNIAIEAKASPEQFRDRYLFLDGLFVEKEQRFLKSP</sequence>
<dbReference type="AlphaFoldDB" id="A0A420BEX6"/>
<dbReference type="Proteomes" id="UP000286246">
    <property type="component" value="Unassembled WGS sequence"/>
</dbReference>
<dbReference type="EMBL" id="RAPY01000001">
    <property type="protein sequence ID" value="RKE55246.1"/>
    <property type="molecule type" value="Genomic_DNA"/>
</dbReference>
<keyword evidence="6" id="KW-1185">Reference proteome</keyword>
<evidence type="ECO:0000313" key="6">
    <source>
        <dbReference type="Proteomes" id="UP000286246"/>
    </source>
</evidence>
<dbReference type="PROSITE" id="PS00122">
    <property type="entry name" value="CARBOXYLESTERASE_B_1"/>
    <property type="match status" value="1"/>
</dbReference>
<dbReference type="InterPro" id="IPR029058">
    <property type="entry name" value="AB_hydrolase_fold"/>
</dbReference>
<keyword evidence="3" id="KW-0732">Signal</keyword>
<reference evidence="5 6" key="1">
    <citation type="submission" date="2018-09" db="EMBL/GenBank/DDBJ databases">
        <title>Genomic Encyclopedia of Type Strains, Phase III (KMG-III): the genomes of soil and plant-associated and newly described type strains.</title>
        <authorList>
            <person name="Whitman W."/>
        </authorList>
    </citation>
    <scope>NUCLEOTIDE SEQUENCE [LARGE SCALE GENOMIC DNA]</scope>
    <source>
        <strain evidence="5 6">CECT 7938</strain>
    </source>
</reference>
<evidence type="ECO:0000256" key="3">
    <source>
        <dbReference type="RuleBase" id="RU361235"/>
    </source>
</evidence>
<keyword evidence="2 3" id="KW-0378">Hydrolase</keyword>
<comment type="similarity">
    <text evidence="1 3">Belongs to the type-B carboxylesterase/lipase family.</text>
</comment>
<feature type="domain" description="Carboxylesterase type B" evidence="4">
    <location>
        <begin position="20"/>
        <end position="522"/>
    </location>
</feature>
<dbReference type="Gene3D" id="3.40.50.1820">
    <property type="entry name" value="alpha/beta hydrolase"/>
    <property type="match status" value="1"/>
</dbReference>
<accession>A0A420BEX6</accession>
<dbReference type="PROSITE" id="PS00941">
    <property type="entry name" value="CARBOXYLESTERASE_B_2"/>
    <property type="match status" value="1"/>
</dbReference>
<evidence type="ECO:0000256" key="2">
    <source>
        <dbReference type="ARBA" id="ARBA00022801"/>
    </source>
</evidence>
<dbReference type="OrthoDB" id="9775851at2"/>
<feature type="signal peptide" evidence="3">
    <location>
        <begin position="1"/>
        <end position="19"/>
    </location>
</feature>
<dbReference type="InterPro" id="IPR019819">
    <property type="entry name" value="Carboxylesterase_B_CS"/>
</dbReference>
<evidence type="ECO:0000259" key="4">
    <source>
        <dbReference type="Pfam" id="PF00135"/>
    </source>
</evidence>
<dbReference type="GO" id="GO:0016787">
    <property type="term" value="F:hydrolase activity"/>
    <property type="evidence" value="ECO:0007669"/>
    <property type="project" value="UniProtKB-KW"/>
</dbReference>
<dbReference type="PANTHER" id="PTHR11559">
    <property type="entry name" value="CARBOXYLESTERASE"/>
    <property type="match status" value="1"/>
</dbReference>